<evidence type="ECO:0000313" key="2">
    <source>
        <dbReference type="EMBL" id="WKD51709.1"/>
    </source>
</evidence>
<geneLocation type="plasmid" evidence="2 3">
    <name>unnamed</name>
</geneLocation>
<dbReference type="EMBL" id="CP098024">
    <property type="protein sequence ID" value="WKD51709.1"/>
    <property type="molecule type" value="Genomic_DNA"/>
</dbReference>
<evidence type="ECO:0000313" key="3">
    <source>
        <dbReference type="Proteomes" id="UP001321520"/>
    </source>
</evidence>
<name>A0ABY9EF39_9GAMM</name>
<evidence type="ECO:0000313" key="1">
    <source>
        <dbReference type="EMBL" id="WKD51100.1"/>
    </source>
</evidence>
<protein>
    <submittedName>
        <fullName evidence="1">Uncharacterized protein</fullName>
    </submittedName>
</protein>
<accession>A0ABY9EF39</accession>
<keyword evidence="3" id="KW-1185">Reference proteome</keyword>
<dbReference type="Proteomes" id="UP001321520">
    <property type="component" value="Plasmid unnamed"/>
</dbReference>
<gene>
    <name evidence="1" type="ORF">M8T91_06665</name>
    <name evidence="2" type="ORF">M8T91_18530</name>
</gene>
<dbReference type="Proteomes" id="UP001321520">
    <property type="component" value="Chromosome"/>
</dbReference>
<sequence length="57" mass="6230">MDDSDERIAADILIASLQRGGGNSSHWPSGDMIEDDAEKLANAFQVIYDAVRNAHKN</sequence>
<keyword evidence="2" id="KW-0614">Plasmid</keyword>
<proteinExistence type="predicted"/>
<dbReference type="RefSeq" id="WP_301418046.1">
    <property type="nucleotide sequence ID" value="NZ_CP098023.1"/>
</dbReference>
<organism evidence="1 3">
    <name type="scientific">Microbulbifer spongiae</name>
    <dbReference type="NCBI Taxonomy" id="2944933"/>
    <lineage>
        <taxon>Bacteria</taxon>
        <taxon>Pseudomonadati</taxon>
        <taxon>Pseudomonadota</taxon>
        <taxon>Gammaproteobacteria</taxon>
        <taxon>Cellvibrionales</taxon>
        <taxon>Microbulbiferaceae</taxon>
        <taxon>Microbulbifer</taxon>
    </lineage>
</organism>
<reference evidence="1 3" key="1">
    <citation type="submission" date="2022-05" db="EMBL/GenBank/DDBJ databases">
        <title>Microbulbifer sp. nov., isolated from sponge.</title>
        <authorList>
            <person name="Gao L."/>
        </authorList>
    </citation>
    <scope>NUCLEOTIDE SEQUENCE [LARGE SCALE GENOMIC DNA]</scope>
    <source>
        <strain evidence="1 3">MI-G</strain>
        <plasmid evidence="2 3">unnamed</plasmid>
    </source>
</reference>
<dbReference type="EMBL" id="CP098023">
    <property type="protein sequence ID" value="WKD51100.1"/>
    <property type="molecule type" value="Genomic_DNA"/>
</dbReference>